<feature type="region of interest" description="Disordered" evidence="3">
    <location>
        <begin position="182"/>
        <end position="212"/>
    </location>
</feature>
<dbReference type="InterPro" id="IPR022770">
    <property type="entry name" value="IucA/IucC-like_C"/>
</dbReference>
<dbReference type="GO" id="GO:0016881">
    <property type="term" value="F:acid-amino acid ligase activity"/>
    <property type="evidence" value="ECO:0007669"/>
    <property type="project" value="UniProtKB-ARBA"/>
</dbReference>
<evidence type="ECO:0000256" key="3">
    <source>
        <dbReference type="SAM" id="MobiDB-lite"/>
    </source>
</evidence>
<gene>
    <name evidence="6" type="ORF">Ga0074812_12098</name>
</gene>
<feature type="compositionally biased region" description="Pro residues" evidence="3">
    <location>
        <begin position="17"/>
        <end position="26"/>
    </location>
</feature>
<comment type="pathway">
    <text evidence="1">Siderophore biosynthesis.</text>
</comment>
<feature type="region of interest" description="Disordered" evidence="3">
    <location>
        <begin position="287"/>
        <end position="307"/>
    </location>
</feature>
<comment type="similarity">
    <text evidence="2">Belongs to the IucA/IucC family.</text>
</comment>
<dbReference type="EMBL" id="FAOZ01000020">
    <property type="protein sequence ID" value="CUU58599.1"/>
    <property type="molecule type" value="Genomic_DNA"/>
</dbReference>
<evidence type="ECO:0000313" key="6">
    <source>
        <dbReference type="EMBL" id="CUU58599.1"/>
    </source>
</evidence>
<reference evidence="7" key="1">
    <citation type="submission" date="2015-11" db="EMBL/GenBank/DDBJ databases">
        <authorList>
            <person name="Varghese N."/>
        </authorList>
    </citation>
    <scope>NUCLEOTIDE SEQUENCE [LARGE SCALE GENOMIC DNA]</scope>
    <source>
        <strain evidence="7">DSM 45899</strain>
    </source>
</reference>
<dbReference type="GO" id="GO:0019290">
    <property type="term" value="P:siderophore biosynthetic process"/>
    <property type="evidence" value="ECO:0007669"/>
    <property type="project" value="InterPro"/>
</dbReference>
<accession>A0A0S4QSI9</accession>
<feature type="domain" description="Aerobactin siderophore biosynthesis IucA/IucC-like C-terminal" evidence="5">
    <location>
        <begin position="521"/>
        <end position="680"/>
    </location>
</feature>
<feature type="compositionally biased region" description="Low complexity" evidence="3">
    <location>
        <begin position="182"/>
        <end position="191"/>
    </location>
</feature>
<dbReference type="Gene3D" id="1.10.510.40">
    <property type="match status" value="1"/>
</dbReference>
<feature type="domain" description="Aerobactin siderophore biosynthesis IucA/IucC N-terminal" evidence="4">
    <location>
        <begin position="217"/>
        <end position="451"/>
    </location>
</feature>
<dbReference type="InterPro" id="IPR037455">
    <property type="entry name" value="LucA/IucC-like"/>
</dbReference>
<feature type="region of interest" description="Disordered" evidence="3">
    <location>
        <begin position="1"/>
        <end position="52"/>
    </location>
</feature>
<feature type="compositionally biased region" description="Low complexity" evidence="3">
    <location>
        <begin position="27"/>
        <end position="50"/>
    </location>
</feature>
<feature type="compositionally biased region" description="Basic and acidic residues" evidence="3">
    <location>
        <begin position="195"/>
        <end position="204"/>
    </location>
</feature>
<dbReference type="InterPro" id="IPR007310">
    <property type="entry name" value="Aerobactin_biosyn_IucA/IucC_N"/>
</dbReference>
<proteinExistence type="inferred from homology"/>
<organism evidence="6 7">
    <name type="scientific">Parafrankia irregularis</name>
    <dbReference type="NCBI Taxonomy" id="795642"/>
    <lineage>
        <taxon>Bacteria</taxon>
        <taxon>Bacillati</taxon>
        <taxon>Actinomycetota</taxon>
        <taxon>Actinomycetes</taxon>
        <taxon>Frankiales</taxon>
        <taxon>Frankiaceae</taxon>
        <taxon>Parafrankia</taxon>
    </lineage>
</organism>
<name>A0A0S4QSI9_9ACTN</name>
<evidence type="ECO:0000256" key="1">
    <source>
        <dbReference type="ARBA" id="ARBA00004924"/>
    </source>
</evidence>
<dbReference type="PANTHER" id="PTHR34384:SF5">
    <property type="entry name" value="L-2,3-DIAMINOPROPANOATE--CITRATE LIGASE"/>
    <property type="match status" value="1"/>
</dbReference>
<dbReference type="PANTHER" id="PTHR34384">
    <property type="entry name" value="L-2,3-DIAMINOPROPANOATE--CITRATE LIGASE"/>
    <property type="match status" value="1"/>
</dbReference>
<evidence type="ECO:0000259" key="4">
    <source>
        <dbReference type="Pfam" id="PF04183"/>
    </source>
</evidence>
<dbReference type="RefSeq" id="WP_226931225.1">
    <property type="nucleotide sequence ID" value="NZ_FAOZ01000020.1"/>
</dbReference>
<dbReference type="Proteomes" id="UP000198802">
    <property type="component" value="Unassembled WGS sequence"/>
</dbReference>
<keyword evidence="7" id="KW-1185">Reference proteome</keyword>
<protein>
    <submittedName>
        <fullName evidence="6">Siderophore synthetase component</fullName>
    </submittedName>
</protein>
<evidence type="ECO:0000256" key="2">
    <source>
        <dbReference type="ARBA" id="ARBA00007832"/>
    </source>
</evidence>
<dbReference type="Pfam" id="PF06276">
    <property type="entry name" value="FhuF"/>
    <property type="match status" value="1"/>
</dbReference>
<dbReference type="AlphaFoldDB" id="A0A0S4QSI9"/>
<sequence length="707" mass="73812">MTIAKRTVADRTAEAPDPGPIRPDPASPGVSGAGTAAAAPADTGPAGAAADEADEVVTEVLLRCWLREVGAEAGTPTGPALRLPLPATGLALDLDITYRSPTGWHRFGPPRLHGTPIDAGRPDAGLLDAGLLAALLTREVAAGAALPPGTARGALARILDSAEWITRIVAFRRGEPAAASAASASAASASAPGEPADRSAREPARVPAGDAANRAPFLVAERALITGHPFHPAAKNRGEASAAETARYSPELHGAFRLHWFAAHPGIVRHGGPDPARTLASLRAEAGTETGNGNGNETGKGTGTGPVAPPGYLLLPAHPWQARTVGDRPELARLLDDGRLVDLGPSGPPWFPTSSLRTVWRPDAPVMLKLSLGMRITNSRRELHTDELALGAEMARYARLALDEWLGRHHPDFRLLSEPSWAAVLPGGLECALRTNPFGAGDRAVCAAALIADRPDLASGAPDRSRRSMLAEIITSLTRRGTAATRPAAAGSAVTLPAAAGSAQTGSAAASHVATTTVAGEWYGQYLRVLILPVLDLYLRRGVGLEAHLQNTVVTLDDQGWPVTGWFRDSQGYYLAASRAEAARHEVPGLGDGLPAVFDDALVEQRLIYYTVVNNALAVIGALGAAGIADERVLLAQLRAELVRARCGPGGRARRGRALLNRLLDAPTLPCKANLRTCVDGRDELVGPVTSQSIYVEIPNPIVEVRP</sequence>
<evidence type="ECO:0000313" key="7">
    <source>
        <dbReference type="Proteomes" id="UP000198802"/>
    </source>
</evidence>
<evidence type="ECO:0000259" key="5">
    <source>
        <dbReference type="Pfam" id="PF06276"/>
    </source>
</evidence>
<feature type="compositionally biased region" description="Gly residues" evidence="3">
    <location>
        <begin position="290"/>
        <end position="304"/>
    </location>
</feature>
<dbReference type="Pfam" id="PF04183">
    <property type="entry name" value="IucA_IucC"/>
    <property type="match status" value="1"/>
</dbReference>